<reference evidence="3 4" key="1">
    <citation type="journal article" date="2017" name="Gigascience">
        <title>Genome sequence of the small brown planthopper, Laodelphax striatellus.</title>
        <authorList>
            <person name="Zhu J."/>
            <person name="Jiang F."/>
            <person name="Wang X."/>
            <person name="Yang P."/>
            <person name="Bao Y."/>
            <person name="Zhao W."/>
            <person name="Wang W."/>
            <person name="Lu H."/>
            <person name="Wang Q."/>
            <person name="Cui N."/>
            <person name="Li J."/>
            <person name="Chen X."/>
            <person name="Luo L."/>
            <person name="Yu J."/>
            <person name="Kang L."/>
            <person name="Cui F."/>
        </authorList>
    </citation>
    <scope>NUCLEOTIDE SEQUENCE [LARGE SCALE GENOMIC DNA]</scope>
    <source>
        <strain evidence="3">Lst14</strain>
    </source>
</reference>
<organism evidence="3 4">
    <name type="scientific">Laodelphax striatellus</name>
    <name type="common">Small brown planthopper</name>
    <name type="synonym">Delphax striatella</name>
    <dbReference type="NCBI Taxonomy" id="195883"/>
    <lineage>
        <taxon>Eukaryota</taxon>
        <taxon>Metazoa</taxon>
        <taxon>Ecdysozoa</taxon>
        <taxon>Arthropoda</taxon>
        <taxon>Hexapoda</taxon>
        <taxon>Insecta</taxon>
        <taxon>Pterygota</taxon>
        <taxon>Neoptera</taxon>
        <taxon>Paraneoptera</taxon>
        <taxon>Hemiptera</taxon>
        <taxon>Auchenorrhyncha</taxon>
        <taxon>Fulgoroidea</taxon>
        <taxon>Delphacidae</taxon>
        <taxon>Criomorphinae</taxon>
        <taxon>Laodelphax</taxon>
    </lineage>
</organism>
<keyword evidence="2" id="KW-0472">Membrane</keyword>
<dbReference type="OrthoDB" id="5978493at2759"/>
<dbReference type="EMBL" id="QKKF02004189">
    <property type="protein sequence ID" value="RZF47422.1"/>
    <property type="molecule type" value="Genomic_DNA"/>
</dbReference>
<dbReference type="InterPro" id="IPR043541">
    <property type="entry name" value="SYT14/14L/16"/>
</dbReference>
<gene>
    <name evidence="3" type="ORF">LSTR_LSTR007349</name>
</gene>
<keyword evidence="4" id="KW-1185">Reference proteome</keyword>
<keyword evidence="2" id="KW-1133">Transmembrane helix</keyword>
<dbReference type="PANTHER" id="PTHR46129">
    <property type="entry name" value="SYNAPTOTAGMIN 14, ISOFORM D"/>
    <property type="match status" value="1"/>
</dbReference>
<keyword evidence="2" id="KW-0812">Transmembrane</keyword>
<evidence type="ECO:0000256" key="2">
    <source>
        <dbReference type="SAM" id="Phobius"/>
    </source>
</evidence>
<evidence type="ECO:0000256" key="1">
    <source>
        <dbReference type="SAM" id="MobiDB-lite"/>
    </source>
</evidence>
<dbReference type="STRING" id="195883.A0A482XNI6"/>
<feature type="transmembrane region" description="Helical" evidence="2">
    <location>
        <begin position="15"/>
        <end position="36"/>
    </location>
</feature>
<comment type="caution">
    <text evidence="3">The sequence shown here is derived from an EMBL/GenBank/DDBJ whole genome shotgun (WGS) entry which is preliminary data.</text>
</comment>
<proteinExistence type="predicted"/>
<name>A0A482XNI6_LAOST</name>
<protein>
    <submittedName>
        <fullName evidence="3">Uncharacterized protein</fullName>
    </submittedName>
</protein>
<feature type="region of interest" description="Disordered" evidence="1">
    <location>
        <begin position="240"/>
        <end position="278"/>
    </location>
</feature>
<dbReference type="AlphaFoldDB" id="A0A482XNI6"/>
<sequence>MIAGSDSLSNVPAEATAFLGAVAAFVVLLLVFFLYLNKKWCFYGVSALNCCDEPFTTSRSKDLDRAYCYEEQETSSDSEEDVLRRLQRSASQQSQQSISAGHATATVRNGVQFFQSHQQQPHQHVEAGPSSSFSRNQFSPLLQTDVISGRPSKGADLMSLAEKGKMGVARTTSIGGVSSSASSSCSTTSAEDETAAAAASGSVIRHREITAAAGPLSPPAVVDVSGGGSSARRSFMAATAAGGSYQQQQLPLQQSSIEDENDEEATPLVPPPSHRGSTSNDCIVVMGQEPMFDVADLGTGPESAARCGAIEVAFAYDAPMRKMTVHVLQARHIPTKDRGGSIFF</sequence>
<dbReference type="GO" id="GO:0005543">
    <property type="term" value="F:phospholipid binding"/>
    <property type="evidence" value="ECO:0007669"/>
    <property type="project" value="TreeGrafter"/>
</dbReference>
<feature type="region of interest" description="Disordered" evidence="1">
    <location>
        <begin position="78"/>
        <end position="101"/>
    </location>
</feature>
<accession>A0A482XNI6</accession>
<dbReference type="InParanoid" id="A0A482XNI6"/>
<feature type="compositionally biased region" description="Low complexity" evidence="1">
    <location>
        <begin position="88"/>
        <end position="100"/>
    </location>
</feature>
<evidence type="ECO:0000313" key="3">
    <source>
        <dbReference type="EMBL" id="RZF47422.1"/>
    </source>
</evidence>
<evidence type="ECO:0000313" key="4">
    <source>
        <dbReference type="Proteomes" id="UP000291343"/>
    </source>
</evidence>
<dbReference type="Proteomes" id="UP000291343">
    <property type="component" value="Unassembled WGS sequence"/>
</dbReference>
<dbReference type="PANTHER" id="PTHR46129:SF2">
    <property type="entry name" value="SYNAPTOTAGMIN 14, ISOFORM D"/>
    <property type="match status" value="1"/>
</dbReference>